<keyword evidence="14" id="KW-1185">Reference proteome</keyword>
<reference evidence="13" key="4">
    <citation type="submission" date="2016-11" db="EMBL/GenBank/DDBJ databases">
        <authorList>
            <person name="Varghese N."/>
            <person name="Submissions S."/>
        </authorList>
    </citation>
    <scope>NUCLEOTIDE SEQUENCE</scope>
    <source>
        <strain evidence="13">DSM 1682</strain>
    </source>
</reference>
<dbReference type="FunFam" id="3.40.50.300:FF:000356">
    <property type="entry name" value="DNA repair protein RecN"/>
    <property type="match status" value="1"/>
</dbReference>
<dbReference type="FunFam" id="3.40.50.300:FF:000319">
    <property type="entry name" value="DNA repair protein RecN"/>
    <property type="match status" value="1"/>
</dbReference>
<keyword evidence="5 9" id="KW-0227">DNA damage</keyword>
<evidence type="ECO:0000259" key="11">
    <source>
        <dbReference type="Pfam" id="PF02463"/>
    </source>
</evidence>
<dbReference type="InterPro" id="IPR004604">
    <property type="entry name" value="DNA_recomb/repair_RecN"/>
</dbReference>
<dbReference type="RefSeq" id="WP_066051196.1">
    <property type="nucleotide sequence ID" value="NZ_CP014223.1"/>
</dbReference>
<protein>
    <recommendedName>
        <fullName evidence="3 9">DNA repair protein RecN</fullName>
    </recommendedName>
    <alternativeName>
        <fullName evidence="8 9">Recombination protein N</fullName>
    </alternativeName>
</protein>
<dbReference type="InterPro" id="IPR027417">
    <property type="entry name" value="P-loop_NTPase"/>
</dbReference>
<gene>
    <name evidence="12" type="primary">recN</name>
    <name evidence="12" type="ORF">CPRO_20550</name>
    <name evidence="13" type="ORF">SAMN02745151_02076</name>
</gene>
<accession>A0A0X8VCW8</accession>
<dbReference type="KEGG" id="cpro:CPRO_20550"/>
<dbReference type="EMBL" id="FQUA01000009">
    <property type="protein sequence ID" value="SHE87936.1"/>
    <property type="molecule type" value="Genomic_DNA"/>
</dbReference>
<keyword evidence="4" id="KW-0547">Nucleotide-binding</keyword>
<dbReference type="GO" id="GO:0006281">
    <property type="term" value="P:DNA repair"/>
    <property type="evidence" value="ECO:0007669"/>
    <property type="project" value="UniProtKB-KW"/>
</dbReference>
<dbReference type="EMBL" id="CP014223">
    <property type="protein sequence ID" value="AMJ41636.1"/>
    <property type="molecule type" value="Genomic_DNA"/>
</dbReference>
<dbReference type="GO" id="GO:0009432">
    <property type="term" value="P:SOS response"/>
    <property type="evidence" value="ECO:0007669"/>
    <property type="project" value="TreeGrafter"/>
</dbReference>
<dbReference type="Gene3D" id="3.40.50.300">
    <property type="entry name" value="P-loop containing nucleotide triphosphate hydrolases"/>
    <property type="match status" value="2"/>
</dbReference>
<dbReference type="CDD" id="cd03241">
    <property type="entry name" value="ABC_RecN"/>
    <property type="match status" value="2"/>
</dbReference>
<proteinExistence type="inferred from homology"/>
<comment type="function">
    <text evidence="1 9">May be involved in recombinational repair of damaged DNA.</text>
</comment>
<dbReference type="Pfam" id="PF02463">
    <property type="entry name" value="SMC_N"/>
    <property type="match status" value="1"/>
</dbReference>
<dbReference type="NCBIfam" id="TIGR00634">
    <property type="entry name" value="recN"/>
    <property type="match status" value="1"/>
</dbReference>
<dbReference type="InterPro" id="IPR003395">
    <property type="entry name" value="RecF/RecN/SMC_N"/>
</dbReference>
<evidence type="ECO:0000313" key="15">
    <source>
        <dbReference type="Proteomes" id="UP000184204"/>
    </source>
</evidence>
<evidence type="ECO:0000313" key="14">
    <source>
        <dbReference type="Proteomes" id="UP000068026"/>
    </source>
</evidence>
<dbReference type="GO" id="GO:0006310">
    <property type="term" value="P:DNA recombination"/>
    <property type="evidence" value="ECO:0007669"/>
    <property type="project" value="InterPro"/>
</dbReference>
<sequence length="563" mass="63619">MLENLHIKNVALIEECQVSFGKGLNILTGETGAGKSMLIDSLQFALGGRMGKDFLRRDQKMALVEALFSIKDSGFENKLLENGIEPEEDGTVLISRTLSDTGKSVCRINGSMVTISMLRELATDLIDIYGQHEHQSLLNPSKHIRLLDRFCNGDFDKVLEAYKKSYDKRKEIDAQLEKLMGDEAQREQRMDILNFQKEEIENAALSPTEEEDLIEKKKRLTHMERLIRLTIESTNLLYDGSEDMPSACDNVSMAVGKLRECAALDTAIEGYYNDLEDVYARLEDISREIKRYAQNLEDDPSELERVEERLQTIYKMKRKYGGSVEAVLEFYHKISKEIEFFSNSQERVIQLSTAREKEQHLLEASARQLTALREAAAERVAKQIEESLKDMEMNNARFYIQVTPRDEWNAMGKDKVEFLISPNKGEDLKPLSKIASGGEMSRVMLALKAVLVDADEIETFIFDEIDTGVSGRTAAKVGKKMSLIGEKRQILCITHLPQIAAMADKHFLIEKKTMNDQTLTIVKTLDEETSIGEVARLMGSTTVTQATLTAAKELREGKKSSIC</sequence>
<evidence type="ECO:0000256" key="5">
    <source>
        <dbReference type="ARBA" id="ARBA00022763"/>
    </source>
</evidence>
<evidence type="ECO:0000313" key="13">
    <source>
        <dbReference type="EMBL" id="SHE87936.1"/>
    </source>
</evidence>
<reference evidence="12 14" key="1">
    <citation type="journal article" date="2016" name="Genome Announc.">
        <title>Complete Genome Sequence of the Amino Acid-Fermenting Clostridium propionicum X2 (DSM 1682).</title>
        <authorList>
            <person name="Poehlein A."/>
            <person name="Schlien K."/>
            <person name="Chowdhury N.P."/>
            <person name="Gottschalk G."/>
            <person name="Buckel W."/>
            <person name="Daniel R."/>
        </authorList>
    </citation>
    <scope>NUCLEOTIDE SEQUENCE [LARGE SCALE GENOMIC DNA]</scope>
    <source>
        <strain evidence="12 14">X2</strain>
    </source>
</reference>
<feature type="domain" description="RecF/RecN/SMC N-terminal" evidence="11">
    <location>
        <begin position="2"/>
        <end position="511"/>
    </location>
</feature>
<evidence type="ECO:0000256" key="6">
    <source>
        <dbReference type="ARBA" id="ARBA00022840"/>
    </source>
</evidence>
<dbReference type="AlphaFoldDB" id="A0A0X8VCW8"/>
<reference evidence="15" key="3">
    <citation type="submission" date="2016-11" db="EMBL/GenBank/DDBJ databases">
        <authorList>
            <person name="Jaros S."/>
            <person name="Januszkiewicz K."/>
            <person name="Wedrychowicz H."/>
        </authorList>
    </citation>
    <scope>NUCLEOTIDE SEQUENCE [LARGE SCALE GENOMIC DNA]</scope>
    <source>
        <strain evidence="15">DSM 1682</strain>
    </source>
</reference>
<evidence type="ECO:0000256" key="3">
    <source>
        <dbReference type="ARBA" id="ARBA00021315"/>
    </source>
</evidence>
<evidence type="ECO:0000256" key="2">
    <source>
        <dbReference type="ARBA" id="ARBA00009441"/>
    </source>
</evidence>
<evidence type="ECO:0000256" key="8">
    <source>
        <dbReference type="ARBA" id="ARBA00033408"/>
    </source>
</evidence>
<evidence type="ECO:0000256" key="4">
    <source>
        <dbReference type="ARBA" id="ARBA00022741"/>
    </source>
</evidence>
<dbReference type="Proteomes" id="UP000068026">
    <property type="component" value="Chromosome"/>
</dbReference>
<dbReference type="PANTHER" id="PTHR11059:SF0">
    <property type="entry name" value="DNA REPAIR PROTEIN RECN"/>
    <property type="match status" value="1"/>
</dbReference>
<comment type="similarity">
    <text evidence="2 9">Belongs to the RecN family.</text>
</comment>
<evidence type="ECO:0000256" key="10">
    <source>
        <dbReference type="SAM" id="Coils"/>
    </source>
</evidence>
<dbReference type="PIRSF" id="PIRSF003128">
    <property type="entry name" value="RecN"/>
    <property type="match status" value="1"/>
</dbReference>
<dbReference type="GO" id="GO:0043590">
    <property type="term" value="C:bacterial nucleoid"/>
    <property type="evidence" value="ECO:0007669"/>
    <property type="project" value="TreeGrafter"/>
</dbReference>
<keyword evidence="7 9" id="KW-0234">DNA repair</keyword>
<feature type="coiled-coil region" evidence="10">
    <location>
        <begin position="366"/>
        <end position="394"/>
    </location>
</feature>
<evidence type="ECO:0000256" key="7">
    <source>
        <dbReference type="ARBA" id="ARBA00023204"/>
    </source>
</evidence>
<reference evidence="14" key="2">
    <citation type="submission" date="2016-01" db="EMBL/GenBank/DDBJ databases">
        <authorList>
            <person name="Poehlein A."/>
            <person name="Schlien K."/>
            <person name="Gottschalk G."/>
            <person name="Buckel W."/>
            <person name="Daniel R."/>
        </authorList>
    </citation>
    <scope>NUCLEOTIDE SEQUENCE [LARGE SCALE GENOMIC DNA]</scope>
    <source>
        <strain evidence="14">X2</strain>
    </source>
</reference>
<dbReference type="GO" id="GO:0005524">
    <property type="term" value="F:ATP binding"/>
    <property type="evidence" value="ECO:0007669"/>
    <property type="project" value="UniProtKB-KW"/>
</dbReference>
<evidence type="ECO:0000313" key="12">
    <source>
        <dbReference type="EMBL" id="AMJ41636.1"/>
    </source>
</evidence>
<organism evidence="13 15">
    <name type="scientific">Anaerotignum propionicum DSM 1682</name>
    <dbReference type="NCBI Taxonomy" id="991789"/>
    <lineage>
        <taxon>Bacteria</taxon>
        <taxon>Bacillati</taxon>
        <taxon>Bacillota</taxon>
        <taxon>Clostridia</taxon>
        <taxon>Lachnospirales</taxon>
        <taxon>Anaerotignaceae</taxon>
        <taxon>Anaerotignum</taxon>
    </lineage>
</organism>
<evidence type="ECO:0000256" key="1">
    <source>
        <dbReference type="ARBA" id="ARBA00003618"/>
    </source>
</evidence>
<evidence type="ECO:0000256" key="9">
    <source>
        <dbReference type="PIRNR" id="PIRNR003128"/>
    </source>
</evidence>
<dbReference type="PANTHER" id="PTHR11059">
    <property type="entry name" value="DNA REPAIR PROTEIN RECN"/>
    <property type="match status" value="1"/>
</dbReference>
<dbReference type="SUPFAM" id="SSF52540">
    <property type="entry name" value="P-loop containing nucleoside triphosphate hydrolases"/>
    <property type="match status" value="1"/>
</dbReference>
<dbReference type="OrthoDB" id="9806954at2"/>
<name>A0A0X8VCW8_ANAPI</name>
<keyword evidence="6" id="KW-0067">ATP-binding</keyword>
<dbReference type="Proteomes" id="UP000184204">
    <property type="component" value="Unassembled WGS sequence"/>
</dbReference>
<keyword evidence="10" id="KW-0175">Coiled coil</keyword>